<evidence type="ECO:0000259" key="3">
    <source>
        <dbReference type="Pfam" id="PF20268"/>
    </source>
</evidence>
<dbReference type="InterPro" id="IPR037188">
    <property type="entry name" value="Sdo1/SBDS_central_sf"/>
</dbReference>
<sequence>MSEQTKSIITSFFKILDKGDLQVSEKERHAQAEASFTEVANLVSSMCVNPDTKRPYSTKVIEKALQETHFSLKPNRSTKQQALEVIPKLRETMKIDRAEMRLRVAVEAKEAKHMHDRLKSLFKCIEVEDWDRGNLEMVGLWLNFRAFLRVI</sequence>
<protein>
    <submittedName>
        <fullName evidence="4">Uncharacterized protein</fullName>
    </submittedName>
</protein>
<dbReference type="Proteomes" id="UP000271098">
    <property type="component" value="Unassembled WGS sequence"/>
</dbReference>
<proteinExistence type="inferred from homology"/>
<feature type="domain" description="Ribosome maturation protein SDO1/SBDS central" evidence="2">
    <location>
        <begin position="38"/>
        <end position="98"/>
    </location>
</feature>
<dbReference type="Pfam" id="PF09377">
    <property type="entry name" value="SBDS_domain_II"/>
    <property type="match status" value="1"/>
</dbReference>
<comment type="similarity">
    <text evidence="1">Belongs to the SDO1/SBDS family.</text>
</comment>
<dbReference type="InterPro" id="IPR046928">
    <property type="entry name" value="SDO1/SBDS_C"/>
</dbReference>
<dbReference type="AlphaFoldDB" id="A0A3P7PMZ0"/>
<accession>A0A3P7PMZ0</accession>
<keyword evidence="5" id="KW-1185">Reference proteome</keyword>
<evidence type="ECO:0000313" key="5">
    <source>
        <dbReference type="Proteomes" id="UP000271098"/>
    </source>
</evidence>
<reference evidence="4 5" key="1">
    <citation type="submission" date="2018-11" db="EMBL/GenBank/DDBJ databases">
        <authorList>
            <consortium name="Pathogen Informatics"/>
        </authorList>
    </citation>
    <scope>NUCLEOTIDE SEQUENCE [LARGE SCALE GENOMIC DNA]</scope>
</reference>
<dbReference type="OrthoDB" id="10253092at2759"/>
<organism evidence="4 5">
    <name type="scientific">Gongylonema pulchrum</name>
    <dbReference type="NCBI Taxonomy" id="637853"/>
    <lineage>
        <taxon>Eukaryota</taxon>
        <taxon>Metazoa</taxon>
        <taxon>Ecdysozoa</taxon>
        <taxon>Nematoda</taxon>
        <taxon>Chromadorea</taxon>
        <taxon>Rhabditida</taxon>
        <taxon>Spirurina</taxon>
        <taxon>Spiruromorpha</taxon>
        <taxon>Spiruroidea</taxon>
        <taxon>Gongylonematidae</taxon>
        <taxon>Gongylonema</taxon>
    </lineage>
</organism>
<feature type="domain" description="Ribosome maturation protein SDO1/SBDS C-terminal" evidence="3">
    <location>
        <begin position="100"/>
        <end position="140"/>
    </location>
</feature>
<dbReference type="PANTHER" id="PTHR10927:SF1">
    <property type="entry name" value="RIBOSOME MATURATION PROTEIN SBDS"/>
    <property type="match status" value="1"/>
</dbReference>
<dbReference type="EMBL" id="UYRT01079558">
    <property type="protein sequence ID" value="VDN20949.1"/>
    <property type="molecule type" value="Genomic_DNA"/>
</dbReference>
<dbReference type="Gene3D" id="3.30.70.240">
    <property type="match status" value="1"/>
</dbReference>
<dbReference type="GO" id="GO:0042254">
    <property type="term" value="P:ribosome biogenesis"/>
    <property type="evidence" value="ECO:0007669"/>
    <property type="project" value="InterPro"/>
</dbReference>
<name>A0A3P7PMZ0_9BILA</name>
<dbReference type="InterPro" id="IPR039100">
    <property type="entry name" value="Sdo1/SBDS-like"/>
</dbReference>
<evidence type="ECO:0000256" key="1">
    <source>
        <dbReference type="ARBA" id="ARBA00007433"/>
    </source>
</evidence>
<dbReference type="Pfam" id="PF20268">
    <property type="entry name" value="SBDS_C"/>
    <property type="match status" value="1"/>
</dbReference>
<dbReference type="InterPro" id="IPR018978">
    <property type="entry name" value="SDO1/SBDS_central"/>
</dbReference>
<evidence type="ECO:0000313" key="4">
    <source>
        <dbReference type="EMBL" id="VDN20949.1"/>
    </source>
</evidence>
<evidence type="ECO:0000259" key="2">
    <source>
        <dbReference type="Pfam" id="PF09377"/>
    </source>
</evidence>
<dbReference type="PANTHER" id="PTHR10927">
    <property type="entry name" value="RIBOSOME MATURATION PROTEIN SBDS"/>
    <property type="match status" value="1"/>
</dbReference>
<dbReference type="Gene3D" id="1.10.10.900">
    <property type="entry name" value="SBDS protein C-terminal domain, subdomain 1"/>
    <property type="match status" value="1"/>
</dbReference>
<gene>
    <name evidence="4" type="ORF">GPUH_LOCUS12730</name>
</gene>
<dbReference type="SUPFAM" id="SSF109728">
    <property type="entry name" value="Hypothetical protein AF0491, middle domain"/>
    <property type="match status" value="1"/>
</dbReference>